<dbReference type="OMA" id="HKSAERN"/>
<sequence>MATTPLDENTQIETQEEEEEEETQYDEAQTFDDDPQDAPEAEEAEAKVPGPKAKSTKEKDREREPGKSLFPFSKVQKIIKADKEIPIVAKEATFLISLATEEFIKRLCQAGQQVANYEKRSTIQHKDIVQVVRQADEFLFLEEVMPLSAPGATTIRRGPKVKMQDHFAAGHKDKNAGEGEGDEDVIMNEDGTMYAAGNVDPGEDEL</sequence>
<dbReference type="GO" id="GO:0046982">
    <property type="term" value="F:protein heterodimerization activity"/>
    <property type="evidence" value="ECO:0007669"/>
    <property type="project" value="InterPro"/>
</dbReference>
<evidence type="ECO:0000259" key="4">
    <source>
        <dbReference type="Pfam" id="PF00808"/>
    </source>
</evidence>
<dbReference type="InterPro" id="IPR050568">
    <property type="entry name" value="Transcr_DNA_Rep_Reg"/>
</dbReference>
<reference evidence="6" key="1">
    <citation type="submission" date="2014-04" db="EMBL/GenBank/DDBJ databases">
        <title>Evolutionary Origins and Diversification of the Mycorrhizal Mutualists.</title>
        <authorList>
            <consortium name="DOE Joint Genome Institute"/>
            <consortium name="Mycorrhizal Genomics Consortium"/>
            <person name="Kohler A."/>
            <person name="Kuo A."/>
            <person name="Nagy L.G."/>
            <person name="Floudas D."/>
            <person name="Copeland A."/>
            <person name="Barry K.W."/>
            <person name="Cichocki N."/>
            <person name="Veneault-Fourrey C."/>
            <person name="LaButti K."/>
            <person name="Lindquist E.A."/>
            <person name="Lipzen A."/>
            <person name="Lundell T."/>
            <person name="Morin E."/>
            <person name="Murat C."/>
            <person name="Riley R."/>
            <person name="Ohm R."/>
            <person name="Sun H."/>
            <person name="Tunlid A."/>
            <person name="Henrissat B."/>
            <person name="Grigoriev I.V."/>
            <person name="Hibbett D.S."/>
            <person name="Martin F."/>
        </authorList>
    </citation>
    <scope>NUCLEOTIDE SEQUENCE [LARGE SCALE GENOMIC DNA]</scope>
    <source>
        <strain evidence="6">FD-334 SS-4</strain>
    </source>
</reference>
<dbReference type="OrthoDB" id="636685at2759"/>
<protein>
    <recommendedName>
        <fullName evidence="4">Transcription factor CBF/NF-Y/archaeal histone domain-containing protein</fullName>
    </recommendedName>
</protein>
<feature type="region of interest" description="Disordered" evidence="3">
    <location>
        <begin position="1"/>
        <end position="67"/>
    </location>
</feature>
<dbReference type="InterPro" id="IPR003958">
    <property type="entry name" value="CBFA_NFYB_domain"/>
</dbReference>
<evidence type="ECO:0000313" key="5">
    <source>
        <dbReference type="EMBL" id="KJA17488.1"/>
    </source>
</evidence>
<accession>A0A0D2M2S9</accession>
<dbReference type="PANTHER" id="PTHR10252">
    <property type="entry name" value="HISTONE-LIKE TRANSCRIPTION FACTOR CCAAT-RELATED"/>
    <property type="match status" value="1"/>
</dbReference>
<dbReference type="AlphaFoldDB" id="A0A0D2M2S9"/>
<dbReference type="STRING" id="945553.A0A0D2M2S9"/>
<dbReference type="CDD" id="cd23645">
    <property type="entry name" value="HFD_Dpb3-like"/>
    <property type="match status" value="1"/>
</dbReference>
<organism evidence="5 6">
    <name type="scientific">Hypholoma sublateritium (strain FD-334 SS-4)</name>
    <dbReference type="NCBI Taxonomy" id="945553"/>
    <lineage>
        <taxon>Eukaryota</taxon>
        <taxon>Fungi</taxon>
        <taxon>Dikarya</taxon>
        <taxon>Basidiomycota</taxon>
        <taxon>Agaricomycotina</taxon>
        <taxon>Agaricomycetes</taxon>
        <taxon>Agaricomycetidae</taxon>
        <taxon>Agaricales</taxon>
        <taxon>Agaricineae</taxon>
        <taxon>Strophariaceae</taxon>
        <taxon>Hypholoma</taxon>
    </lineage>
</organism>
<keyword evidence="6" id="KW-1185">Reference proteome</keyword>
<proteinExistence type="predicted"/>
<feature type="compositionally biased region" description="Acidic residues" evidence="3">
    <location>
        <begin position="14"/>
        <end position="43"/>
    </location>
</feature>
<dbReference type="Pfam" id="PF00808">
    <property type="entry name" value="CBFD_NFYB_HMF"/>
    <property type="match status" value="1"/>
</dbReference>
<feature type="domain" description="Transcription factor CBF/NF-Y/archaeal histone" evidence="4">
    <location>
        <begin position="70"/>
        <end position="132"/>
    </location>
</feature>
<dbReference type="GO" id="GO:0008623">
    <property type="term" value="C:CHRAC"/>
    <property type="evidence" value="ECO:0007669"/>
    <property type="project" value="TreeGrafter"/>
</dbReference>
<feature type="compositionally biased region" description="Basic and acidic residues" evidence="3">
    <location>
        <begin position="55"/>
        <end position="66"/>
    </location>
</feature>
<evidence type="ECO:0000313" key="6">
    <source>
        <dbReference type="Proteomes" id="UP000054270"/>
    </source>
</evidence>
<dbReference type="PANTHER" id="PTHR10252:SF54">
    <property type="entry name" value="CHROMATIN ACCESSIBILITY COMPLEX PROTEIN 1"/>
    <property type="match status" value="1"/>
</dbReference>
<evidence type="ECO:0000256" key="1">
    <source>
        <dbReference type="ARBA" id="ARBA00004123"/>
    </source>
</evidence>
<gene>
    <name evidence="5" type="ORF">HYPSUDRAFT_46450</name>
</gene>
<dbReference type="SUPFAM" id="SSF47113">
    <property type="entry name" value="Histone-fold"/>
    <property type="match status" value="1"/>
</dbReference>
<dbReference type="EMBL" id="KN817603">
    <property type="protein sequence ID" value="KJA17488.1"/>
    <property type="molecule type" value="Genomic_DNA"/>
</dbReference>
<dbReference type="Proteomes" id="UP000054270">
    <property type="component" value="Unassembled WGS sequence"/>
</dbReference>
<comment type="subcellular location">
    <subcellularLocation>
        <location evidence="1">Nucleus</location>
    </subcellularLocation>
</comment>
<evidence type="ECO:0000256" key="3">
    <source>
        <dbReference type="SAM" id="MobiDB-lite"/>
    </source>
</evidence>
<name>A0A0D2M2S9_HYPSF</name>
<dbReference type="InterPro" id="IPR009072">
    <property type="entry name" value="Histone-fold"/>
</dbReference>
<dbReference type="Gene3D" id="1.10.20.10">
    <property type="entry name" value="Histone, subunit A"/>
    <property type="match status" value="1"/>
</dbReference>
<evidence type="ECO:0000256" key="2">
    <source>
        <dbReference type="ARBA" id="ARBA00023242"/>
    </source>
</evidence>
<dbReference type="GO" id="GO:0006261">
    <property type="term" value="P:DNA-templated DNA replication"/>
    <property type="evidence" value="ECO:0007669"/>
    <property type="project" value="TreeGrafter"/>
</dbReference>
<keyword evidence="2" id="KW-0539">Nucleus</keyword>